<keyword evidence="1" id="KW-1133">Transmembrane helix</keyword>
<evidence type="ECO:0000313" key="2">
    <source>
        <dbReference type="EMBL" id="SCT02627.1"/>
    </source>
</evidence>
<protein>
    <submittedName>
        <fullName evidence="3">Uncharacterized protein</fullName>
    </submittedName>
</protein>
<accession>A0A1D4MVY4</accession>
<keyword evidence="1" id="KW-0812">Transmembrane</keyword>
<dbReference type="Proteomes" id="UP000095768">
    <property type="component" value="Unassembled WGS sequence"/>
</dbReference>
<evidence type="ECO:0000256" key="1">
    <source>
        <dbReference type="SAM" id="Phobius"/>
    </source>
</evidence>
<keyword evidence="4" id="KW-1185">Reference proteome</keyword>
<keyword evidence="1" id="KW-0472">Membrane</keyword>
<evidence type="ECO:0000313" key="5">
    <source>
        <dbReference type="Proteomes" id="UP000095768"/>
    </source>
</evidence>
<reference evidence="3 5" key="1">
    <citation type="submission" date="2016-09" db="EMBL/GenBank/DDBJ databases">
        <authorList>
            <consortium name="Pathogen Informatics"/>
        </authorList>
    </citation>
    <scope>NUCLEOTIDE SEQUENCE [LARGE SCALE GENOMIC DNA]</scope>
    <source>
        <strain evidence="3 5">82B</strain>
    </source>
</reference>
<evidence type="ECO:0000313" key="3">
    <source>
        <dbReference type="EMBL" id="SCT24616.1"/>
    </source>
</evidence>
<gene>
    <name evidence="3" type="ORF">SAMEA2297795_02082</name>
    <name evidence="2" type="ORF">SAMEA2297796_01603</name>
</gene>
<dbReference type="EMBL" id="FMPI01000010">
    <property type="protein sequence ID" value="SCT02627.1"/>
    <property type="molecule type" value="Genomic_DNA"/>
</dbReference>
<evidence type="ECO:0000313" key="4">
    <source>
        <dbReference type="Proteomes" id="UP000095412"/>
    </source>
</evidence>
<feature type="transmembrane region" description="Helical" evidence="1">
    <location>
        <begin position="37"/>
        <end position="58"/>
    </location>
</feature>
<proteinExistence type="predicted"/>
<reference evidence="2 4" key="2">
    <citation type="submission" date="2016-09" db="EMBL/GenBank/DDBJ databases">
        <authorList>
            <consortium name="Pathogen Informatics"/>
            <person name="Sun Q."/>
            <person name="Inoue M."/>
        </authorList>
    </citation>
    <scope>NUCLEOTIDE SEQUENCE [LARGE SCALE GENOMIC DNA]</scope>
    <source>
        <strain evidence="2 4">82C</strain>
    </source>
</reference>
<dbReference type="Proteomes" id="UP000095412">
    <property type="component" value="Unassembled WGS sequence"/>
</dbReference>
<organism evidence="3 5">
    <name type="scientific">Staphylococcus caeli</name>
    <dbReference type="NCBI Taxonomy" id="2201815"/>
    <lineage>
        <taxon>Bacteria</taxon>
        <taxon>Bacillati</taxon>
        <taxon>Bacillota</taxon>
        <taxon>Bacilli</taxon>
        <taxon>Bacillales</taxon>
        <taxon>Staphylococcaceae</taxon>
        <taxon>Staphylococcus</taxon>
    </lineage>
</organism>
<dbReference type="EMBL" id="FMPG01000010">
    <property type="protein sequence ID" value="SCT24616.1"/>
    <property type="molecule type" value="Genomic_DNA"/>
</dbReference>
<sequence>MMPKSQQIILAICLILFIFNLITPILGEVFNISVIDFSSIILKITQGLFVIIFSIFTYRQIKRKGWK</sequence>
<dbReference type="AlphaFoldDB" id="A0A1D4MVY4"/>
<name>A0A1D4MVY4_9STAP</name>